<sequence>MSAAHTLLTSRVRYLLQRAGFCLVDRADDAAPGMRVSEIPSGVLVRWTALGGTSELHGSRDLETSMESIVRAAVTAVLADAGHFVMSSGAAGDLIVLPGDQIQFHAP</sequence>
<evidence type="ECO:0000313" key="1">
    <source>
        <dbReference type="EMBL" id="MFF8280819.1"/>
    </source>
</evidence>
<reference evidence="1 2" key="1">
    <citation type="submission" date="2024-10" db="EMBL/GenBank/DDBJ databases">
        <title>The Natural Products Discovery Center: Release of the First 8490 Sequenced Strains for Exploring Actinobacteria Biosynthetic Diversity.</title>
        <authorList>
            <person name="Kalkreuter E."/>
            <person name="Kautsar S.A."/>
            <person name="Yang D."/>
            <person name="Bader C.D."/>
            <person name="Teijaro C.N."/>
            <person name="Fluegel L."/>
            <person name="Davis C.M."/>
            <person name="Simpson J.R."/>
            <person name="Lauterbach L."/>
            <person name="Steele A.D."/>
            <person name="Gui C."/>
            <person name="Meng S."/>
            <person name="Li G."/>
            <person name="Viehrig K."/>
            <person name="Ye F."/>
            <person name="Su P."/>
            <person name="Kiefer A.F."/>
            <person name="Nichols A."/>
            <person name="Cepeda A.J."/>
            <person name="Yan W."/>
            <person name="Fan B."/>
            <person name="Jiang Y."/>
            <person name="Adhikari A."/>
            <person name="Zheng C.-J."/>
            <person name="Schuster L."/>
            <person name="Cowan T.M."/>
            <person name="Smanski M.J."/>
            <person name="Chevrette M.G."/>
            <person name="De Carvalho L.P.S."/>
            <person name="Shen B."/>
        </authorList>
    </citation>
    <scope>NUCLEOTIDE SEQUENCE [LARGE SCALE GENOMIC DNA]</scope>
    <source>
        <strain evidence="1 2">NPDC015755</strain>
    </source>
</reference>
<evidence type="ECO:0000313" key="2">
    <source>
        <dbReference type="Proteomes" id="UP001603013"/>
    </source>
</evidence>
<proteinExistence type="predicted"/>
<gene>
    <name evidence="1" type="ORF">ACF05T_32955</name>
</gene>
<keyword evidence="2" id="KW-1185">Reference proteome</keyword>
<dbReference type="EMBL" id="JBIBSM010000026">
    <property type="protein sequence ID" value="MFF8280819.1"/>
    <property type="molecule type" value="Genomic_DNA"/>
</dbReference>
<comment type="caution">
    <text evidence="1">The sequence shown here is derived from an EMBL/GenBank/DDBJ whole genome shotgun (WGS) entry which is preliminary data.</text>
</comment>
<organism evidence="1 2">
    <name type="scientific">Streptomyces lateritius</name>
    <dbReference type="NCBI Taxonomy" id="67313"/>
    <lineage>
        <taxon>Bacteria</taxon>
        <taxon>Bacillati</taxon>
        <taxon>Actinomycetota</taxon>
        <taxon>Actinomycetes</taxon>
        <taxon>Kitasatosporales</taxon>
        <taxon>Streptomycetaceae</taxon>
        <taxon>Streptomyces</taxon>
    </lineage>
</organism>
<name>A0ABW6YLS8_9ACTN</name>
<protein>
    <submittedName>
        <fullName evidence="1">Uncharacterized protein</fullName>
    </submittedName>
</protein>
<accession>A0ABW6YLS8</accession>
<dbReference type="RefSeq" id="WP_391937603.1">
    <property type="nucleotide sequence ID" value="NZ_JBIBSM010000026.1"/>
</dbReference>
<dbReference type="Proteomes" id="UP001603013">
    <property type="component" value="Unassembled WGS sequence"/>
</dbReference>